<dbReference type="SUPFAM" id="SSF82784">
    <property type="entry name" value="OsmC-like"/>
    <property type="match status" value="1"/>
</dbReference>
<dbReference type="RefSeq" id="WP_110391206.1">
    <property type="nucleotide sequence ID" value="NZ_CALCOA010000160.1"/>
</dbReference>
<dbReference type="InterPro" id="IPR003718">
    <property type="entry name" value="OsmC/Ohr_fam"/>
</dbReference>
<protein>
    <submittedName>
        <fullName evidence="1">Putative OsmC-like protein</fullName>
    </submittedName>
</protein>
<gene>
    <name evidence="1" type="ORF">DFR34_11450</name>
</gene>
<keyword evidence="2" id="KW-1185">Reference proteome</keyword>
<reference evidence="1 2" key="1">
    <citation type="submission" date="2018-05" db="EMBL/GenBank/DDBJ databases">
        <title>Genomic Encyclopedia of Type Strains, Phase IV (KMG-IV): sequencing the most valuable type-strain genomes for metagenomic binning, comparative biology and taxonomic classification.</title>
        <authorList>
            <person name="Goeker M."/>
        </authorList>
    </citation>
    <scope>NUCLEOTIDE SEQUENCE [LARGE SCALE GENOMIC DNA]</scope>
    <source>
        <strain evidence="1 2">DSM 29661</strain>
    </source>
</reference>
<name>A0A318KNB8_9NEIS</name>
<proteinExistence type="predicted"/>
<dbReference type="InterPro" id="IPR015946">
    <property type="entry name" value="KH_dom-like_a/b"/>
</dbReference>
<dbReference type="AlphaFoldDB" id="A0A318KNB8"/>
<dbReference type="Proteomes" id="UP000247555">
    <property type="component" value="Unassembled WGS sequence"/>
</dbReference>
<evidence type="ECO:0000313" key="1">
    <source>
        <dbReference type="EMBL" id="PXX77962.1"/>
    </source>
</evidence>
<dbReference type="InterPro" id="IPR036102">
    <property type="entry name" value="OsmC/Ohrsf"/>
</dbReference>
<comment type="caution">
    <text evidence="1">The sequence shown here is derived from an EMBL/GenBank/DDBJ whole genome shotgun (WGS) entry which is preliminary data.</text>
</comment>
<evidence type="ECO:0000313" key="2">
    <source>
        <dbReference type="Proteomes" id="UP000247555"/>
    </source>
</evidence>
<dbReference type="Gene3D" id="3.30.300.20">
    <property type="match status" value="1"/>
</dbReference>
<dbReference type="Pfam" id="PF02566">
    <property type="entry name" value="OsmC"/>
    <property type="match status" value="1"/>
</dbReference>
<dbReference type="OrthoDB" id="5297623at2"/>
<dbReference type="EMBL" id="QJKI01000014">
    <property type="protein sequence ID" value="PXX77962.1"/>
    <property type="molecule type" value="Genomic_DNA"/>
</dbReference>
<accession>A0A318KNB8</accession>
<organism evidence="1 2">
    <name type="scientific">Rivihabitans pingtungensis</name>
    <dbReference type="NCBI Taxonomy" id="1054498"/>
    <lineage>
        <taxon>Bacteria</taxon>
        <taxon>Pseudomonadati</taxon>
        <taxon>Pseudomonadota</taxon>
        <taxon>Betaproteobacteria</taxon>
        <taxon>Neisseriales</taxon>
        <taxon>Aquaspirillaceae</taxon>
        <taxon>Rivihabitans</taxon>
    </lineage>
</organism>
<sequence length="148" mass="16063">MSQGEIRVSLTQQSDYQFLIDFGAGLPQLLADEPAPLGHDQGPAPSHMLVSAAANCLAASLLFSLRKFKQAPEPIRAEAVGRIERNAAGRLRMSTIEVTLHLGRKAAEMDHLQRVLDTFEEFCTVSQSIKTGVDVQVAVHDADGVKIK</sequence>